<protein>
    <submittedName>
        <fullName evidence="7">Peptide ABC transporter ATP-binding protein</fullName>
    </submittedName>
</protein>
<comment type="subcellular location">
    <subcellularLocation>
        <location evidence="1">Cell membrane</location>
        <topology evidence="1">Peripheral membrane protein</topology>
    </subcellularLocation>
</comment>
<organism evidence="7 8">
    <name type="scientific">Paenibacillus jilunlii</name>
    <dbReference type="NCBI Taxonomy" id="682956"/>
    <lineage>
        <taxon>Bacteria</taxon>
        <taxon>Bacillati</taxon>
        <taxon>Bacillota</taxon>
        <taxon>Bacilli</taxon>
        <taxon>Bacillales</taxon>
        <taxon>Paenibacillaceae</taxon>
        <taxon>Paenibacillus</taxon>
    </lineage>
</organism>
<evidence type="ECO:0000256" key="4">
    <source>
        <dbReference type="ARBA" id="ARBA00022475"/>
    </source>
</evidence>
<keyword evidence="7" id="KW-0067">ATP-binding</keyword>
<evidence type="ECO:0000313" key="8">
    <source>
        <dbReference type="Proteomes" id="UP000070252"/>
    </source>
</evidence>
<keyword evidence="5" id="KW-0472">Membrane</keyword>
<dbReference type="GO" id="GO:0005524">
    <property type="term" value="F:ATP binding"/>
    <property type="evidence" value="ECO:0007669"/>
    <property type="project" value="UniProtKB-KW"/>
</dbReference>
<proteinExistence type="inferred from homology"/>
<dbReference type="EMBL" id="LIPY01000029">
    <property type="protein sequence ID" value="KWX81339.1"/>
    <property type="molecule type" value="Genomic_DNA"/>
</dbReference>
<dbReference type="PANTHER" id="PTHR43166:SF9">
    <property type="entry name" value="GLUTAMATE_ASPARTATE IMPORT ATP-BINDING PROTEIN GLTL"/>
    <property type="match status" value="1"/>
</dbReference>
<dbReference type="InterPro" id="IPR003439">
    <property type="entry name" value="ABC_transporter-like_ATP-bd"/>
</dbReference>
<evidence type="ECO:0000256" key="2">
    <source>
        <dbReference type="ARBA" id="ARBA00005417"/>
    </source>
</evidence>
<sequence length="163" mass="17715">MADIKVEIPTRGGVGVIRPSGSGTSTSMRCLNFLQRMQEGNILNEGTSLMAKSARINDMRTELGMVFQQFNLFPHQKVIENIMLAPVQVRTWPAQQARRKALELLNKVGLSEQAAAYPAPPSGGPAQRVAIARTLAMEPEIMLLEARSSPRAPAIVAGLLPVR</sequence>
<reference evidence="7 8" key="1">
    <citation type="submission" date="2015-08" db="EMBL/GenBank/DDBJ databases">
        <title>Genome of Paenibacillus jilunlii.</title>
        <authorList>
            <person name="Sant'Anna F.H."/>
            <person name="Ambrosini A."/>
            <person name="Souza R."/>
            <person name="Bach E."/>
            <person name="Fernandes G."/>
            <person name="Balsanelli E."/>
            <person name="Baura V.A."/>
            <person name="Pedrosa F.O."/>
            <person name="Souza E.M."/>
            <person name="Passaglia L."/>
        </authorList>
    </citation>
    <scope>NUCLEOTIDE SEQUENCE [LARGE SCALE GENOMIC DNA]</scope>
    <source>
        <strain evidence="7 8">DSM 23019</strain>
    </source>
</reference>
<feature type="domain" description="ABC transporter" evidence="6">
    <location>
        <begin position="3"/>
        <end position="144"/>
    </location>
</feature>
<evidence type="ECO:0000259" key="6">
    <source>
        <dbReference type="Pfam" id="PF00005"/>
    </source>
</evidence>
<keyword evidence="7" id="KW-0547">Nucleotide-binding</keyword>
<evidence type="ECO:0000313" key="7">
    <source>
        <dbReference type="EMBL" id="KWX81339.1"/>
    </source>
</evidence>
<feature type="non-terminal residue" evidence="7">
    <location>
        <position position="163"/>
    </location>
</feature>
<dbReference type="InterPro" id="IPR050086">
    <property type="entry name" value="MetN_ABC_transporter-like"/>
</dbReference>
<name>A0ABR5T200_9BACL</name>
<evidence type="ECO:0000256" key="3">
    <source>
        <dbReference type="ARBA" id="ARBA00022448"/>
    </source>
</evidence>
<keyword evidence="8" id="KW-1185">Reference proteome</keyword>
<keyword evidence="4" id="KW-1003">Cell membrane</keyword>
<dbReference type="RefSeq" id="WP_062518866.1">
    <property type="nucleotide sequence ID" value="NZ_LIPY01000029.1"/>
</dbReference>
<keyword evidence="3" id="KW-0813">Transport</keyword>
<dbReference type="SUPFAM" id="SSF52540">
    <property type="entry name" value="P-loop containing nucleoside triphosphate hydrolases"/>
    <property type="match status" value="1"/>
</dbReference>
<comment type="similarity">
    <text evidence="2">Belongs to the ABC transporter superfamily.</text>
</comment>
<comment type="caution">
    <text evidence="7">The sequence shown here is derived from an EMBL/GenBank/DDBJ whole genome shotgun (WGS) entry which is preliminary data.</text>
</comment>
<dbReference type="PANTHER" id="PTHR43166">
    <property type="entry name" value="AMINO ACID IMPORT ATP-BINDING PROTEIN"/>
    <property type="match status" value="1"/>
</dbReference>
<evidence type="ECO:0000256" key="5">
    <source>
        <dbReference type="ARBA" id="ARBA00023136"/>
    </source>
</evidence>
<accession>A0ABR5T200</accession>
<dbReference type="InterPro" id="IPR027417">
    <property type="entry name" value="P-loop_NTPase"/>
</dbReference>
<dbReference type="Gene3D" id="3.40.50.300">
    <property type="entry name" value="P-loop containing nucleotide triphosphate hydrolases"/>
    <property type="match status" value="1"/>
</dbReference>
<dbReference type="Pfam" id="PF00005">
    <property type="entry name" value="ABC_tran"/>
    <property type="match status" value="1"/>
</dbReference>
<gene>
    <name evidence="7" type="ORF">AML91_00130</name>
</gene>
<evidence type="ECO:0000256" key="1">
    <source>
        <dbReference type="ARBA" id="ARBA00004202"/>
    </source>
</evidence>
<dbReference type="Proteomes" id="UP000070252">
    <property type="component" value="Unassembled WGS sequence"/>
</dbReference>